<feature type="compositionally biased region" description="Low complexity" evidence="1">
    <location>
        <begin position="23"/>
        <end position="32"/>
    </location>
</feature>
<feature type="region of interest" description="Disordered" evidence="1">
    <location>
        <begin position="1319"/>
        <end position="1406"/>
    </location>
</feature>
<feature type="compositionally biased region" description="Pro residues" evidence="1">
    <location>
        <begin position="406"/>
        <end position="415"/>
    </location>
</feature>
<feature type="compositionally biased region" description="Polar residues" evidence="1">
    <location>
        <begin position="962"/>
        <end position="978"/>
    </location>
</feature>
<feature type="compositionally biased region" description="Polar residues" evidence="1">
    <location>
        <begin position="769"/>
        <end position="784"/>
    </location>
</feature>
<feature type="compositionally biased region" description="Basic and acidic residues" evidence="1">
    <location>
        <begin position="231"/>
        <end position="273"/>
    </location>
</feature>
<feature type="region of interest" description="Disordered" evidence="1">
    <location>
        <begin position="431"/>
        <end position="451"/>
    </location>
</feature>
<feature type="compositionally biased region" description="Polar residues" evidence="1">
    <location>
        <begin position="106"/>
        <end position="118"/>
    </location>
</feature>
<feature type="compositionally biased region" description="Low complexity" evidence="1">
    <location>
        <begin position="1359"/>
        <end position="1387"/>
    </location>
</feature>
<proteinExistence type="predicted"/>
<feature type="region of interest" description="Disordered" evidence="1">
    <location>
        <begin position="634"/>
        <end position="681"/>
    </location>
</feature>
<feature type="region of interest" description="Disordered" evidence="1">
    <location>
        <begin position="481"/>
        <end position="528"/>
    </location>
</feature>
<feature type="region of interest" description="Disordered" evidence="1">
    <location>
        <begin position="997"/>
        <end position="1032"/>
    </location>
</feature>
<accession>A0A550BZP4</accession>
<feature type="region of interest" description="Disordered" evidence="1">
    <location>
        <begin position="957"/>
        <end position="985"/>
    </location>
</feature>
<feature type="region of interest" description="Disordered" evidence="1">
    <location>
        <begin position="1"/>
        <end position="158"/>
    </location>
</feature>
<feature type="compositionally biased region" description="Basic and acidic residues" evidence="1">
    <location>
        <begin position="186"/>
        <end position="208"/>
    </location>
</feature>
<feature type="compositionally biased region" description="Polar residues" evidence="1">
    <location>
        <begin position="1145"/>
        <end position="1155"/>
    </location>
</feature>
<feature type="region of interest" description="Disordered" evidence="1">
    <location>
        <begin position="1145"/>
        <end position="1173"/>
    </location>
</feature>
<evidence type="ECO:0000313" key="2">
    <source>
        <dbReference type="EMBL" id="TRM58020.1"/>
    </source>
</evidence>
<dbReference type="EMBL" id="VDMD01000040">
    <property type="protein sequence ID" value="TRM58020.1"/>
    <property type="molecule type" value="Genomic_DNA"/>
</dbReference>
<dbReference type="Proteomes" id="UP000320762">
    <property type="component" value="Unassembled WGS sequence"/>
</dbReference>
<feature type="compositionally biased region" description="Basic and acidic residues" evidence="1">
    <location>
        <begin position="1017"/>
        <end position="1029"/>
    </location>
</feature>
<feature type="region of interest" description="Disordered" evidence="1">
    <location>
        <begin position="1235"/>
        <end position="1263"/>
    </location>
</feature>
<feature type="compositionally biased region" description="Basic and acidic residues" evidence="1">
    <location>
        <begin position="372"/>
        <end position="397"/>
    </location>
</feature>
<sequence>MIHPPPGAYGISRREQSSLVSLPPDSAPASAPHHADPPFRPASLIAQDPRSQPAVRHAESRPSSQHGPRQSSQHASRPSSQHGTPHLHPPVPMQFAFIPYQPPPQLRQQGSPEQSPAQHHQPVAVPRQPSAGSQQPTPDAPDAALAKNARPSQMQYSKVTRELAIRDLQAQAEAREKAFAEAARVTQERRERAQQRENEMQREREQTRLVEGPKTLWEKREGAVWEARELAMEQERSVREAQERAAQEARDRPVQDERTDPRQIQLEAHDHTTEQSTSQRKRRRPRAQKPRAVKPQPSREEQEHFEWAMAEARRLAQAGHRGAQQQDEWGMRHMTAMPQSTAASQQQWQVTLDQHWQTTSERQQQAAPEQQQQERSEPTRAVEVKRSDATGRAHSERAAPQSAEPAAPPSLVPAPPLIQANETLCTWFHPTTGYTRQPPPPNVISSTAPSKVARRPVQLRSAVWEGNEPFVSARNQTAASVVPSTASTHHHPTVTSSQRAYPTTDCGATSRLPGALHPGPRGEAPRDDVDRTQVPISQRAYDIPADYSLERLFASRVAPCATCGRAEADTTSVGVSPASVSCVHDKLLDECTRCTDLGVAANAQRKTCCVAREGVPHHGVWKRISLKEAVEQATISEESELDEEYTLEYPDESPEMPEVGGSTVTSTEGPQTAAPLRNSDSGDEIEIIGHTPARPPGPSTATPAVNNHTTRRLASFSGDYEASAVASRYLPTNFVLALRNGVFVPVPRTSPLPAGPQGVPDQQGRDGGPSTTAPSSEISTSSQVQREERNLKRPWEDCAAEPAPAPKHARMSSPPPPSRRDAASETRTGPFWPVPLTPAVPTVDHFRPSSVASAAVSSDGTVRTQSDNTAAAQALIQLWASDKTSDVPQQPPTSDEAPPNSARVGIPVEDAQPPSPPREDTLELSKSKQAPHVRQVEAESARVERDEVLMEVVEDTGEIEANATTKSPLVEQHASSAPSHIEPPIAHVERVIEVKRSGSEAQQDDTIQLVDTPEPQQDAHIESAPRTESDTPVVFKAVEFEETVEPLLRVANHDTAPDSASPLVAGAPTIEAESPPNTGHERAAQEATLSNEIPAPNVVENETSLVKRTAGADTAVKPAPAAAEALTDSATTQHMLTPIATSSNVAVPTERSSAPSPIRIPGKTTPPPSMTPTACPPGANISRVEPVTVESPTSPEEPLSAIPFTPIAERHPKSNGQRAGGIAKPYTLHKPSLARLSLPSTPLPSSPTARSPSQEHGLPPRQVTGFAGSLENGYARAIAEGCPPNDHQLVMQNGMIMPAGPPDPQPAPRVMSLREHLALKRKRQADASEERDAKRARGESDTQAQAAIPVALMTKGGSRPRLSARPSPESEPAAALESSTPASAAAEGQAGGTSSSYRNVMGTFCL</sequence>
<feature type="region of interest" description="Disordered" evidence="1">
    <location>
        <begin position="749"/>
        <end position="942"/>
    </location>
</feature>
<feature type="region of interest" description="Disordered" evidence="1">
    <location>
        <begin position="231"/>
        <end position="310"/>
    </location>
</feature>
<feature type="region of interest" description="Disordered" evidence="1">
    <location>
        <begin position="356"/>
        <end position="415"/>
    </location>
</feature>
<feature type="compositionally biased region" description="Basic and acidic residues" evidence="1">
    <location>
        <begin position="297"/>
        <end position="310"/>
    </location>
</feature>
<feature type="compositionally biased region" description="Acidic residues" evidence="1">
    <location>
        <begin position="637"/>
        <end position="655"/>
    </location>
</feature>
<feature type="compositionally biased region" description="Low complexity" evidence="1">
    <location>
        <begin position="849"/>
        <end position="858"/>
    </location>
</feature>
<feature type="compositionally biased region" description="Basic and acidic residues" evidence="1">
    <location>
        <begin position="785"/>
        <end position="796"/>
    </location>
</feature>
<feature type="region of interest" description="Disordered" evidence="1">
    <location>
        <begin position="172"/>
        <end position="214"/>
    </location>
</feature>
<feature type="compositionally biased region" description="Basic and acidic residues" evidence="1">
    <location>
        <begin position="917"/>
        <end position="926"/>
    </location>
</feature>
<evidence type="ECO:0000256" key="1">
    <source>
        <dbReference type="SAM" id="MobiDB-lite"/>
    </source>
</evidence>
<feature type="compositionally biased region" description="Low complexity" evidence="1">
    <location>
        <begin position="360"/>
        <end position="371"/>
    </location>
</feature>
<dbReference type="OrthoDB" id="10685766at2759"/>
<organism evidence="2 3">
    <name type="scientific">Schizophyllum amplum</name>
    <dbReference type="NCBI Taxonomy" id="97359"/>
    <lineage>
        <taxon>Eukaryota</taxon>
        <taxon>Fungi</taxon>
        <taxon>Dikarya</taxon>
        <taxon>Basidiomycota</taxon>
        <taxon>Agaricomycotina</taxon>
        <taxon>Agaricomycetes</taxon>
        <taxon>Agaricomycetidae</taxon>
        <taxon>Agaricales</taxon>
        <taxon>Schizophyllaceae</taxon>
        <taxon>Schizophyllum</taxon>
    </lineage>
</organism>
<keyword evidence="3" id="KW-1185">Reference proteome</keyword>
<feature type="compositionally biased region" description="Basic residues" evidence="1">
    <location>
        <begin position="279"/>
        <end position="292"/>
    </location>
</feature>
<feature type="region of interest" description="Disordered" evidence="1">
    <location>
        <begin position="1068"/>
        <end position="1099"/>
    </location>
</feature>
<gene>
    <name evidence="2" type="ORF">BD626DRAFT_203965</name>
</gene>
<evidence type="ECO:0000313" key="3">
    <source>
        <dbReference type="Proteomes" id="UP000320762"/>
    </source>
</evidence>
<feature type="compositionally biased region" description="Basic and acidic residues" evidence="1">
    <location>
        <begin position="1319"/>
        <end position="1340"/>
    </location>
</feature>
<comment type="caution">
    <text evidence="2">The sequence shown here is derived from an EMBL/GenBank/DDBJ whole genome shotgun (WGS) entry which is preliminary data.</text>
</comment>
<feature type="compositionally biased region" description="Polar residues" evidence="1">
    <location>
        <begin position="859"/>
        <end position="871"/>
    </location>
</feature>
<protein>
    <submittedName>
        <fullName evidence="2">Uncharacterized protein</fullName>
    </submittedName>
</protein>
<reference evidence="2 3" key="1">
    <citation type="journal article" date="2019" name="New Phytol.">
        <title>Comparative genomics reveals unique wood-decay strategies and fruiting body development in the Schizophyllaceae.</title>
        <authorList>
            <person name="Almasi E."/>
            <person name="Sahu N."/>
            <person name="Krizsan K."/>
            <person name="Balint B."/>
            <person name="Kovacs G.M."/>
            <person name="Kiss B."/>
            <person name="Cseklye J."/>
            <person name="Drula E."/>
            <person name="Henrissat B."/>
            <person name="Nagy I."/>
            <person name="Chovatia M."/>
            <person name="Adam C."/>
            <person name="LaButti K."/>
            <person name="Lipzen A."/>
            <person name="Riley R."/>
            <person name="Grigoriev I.V."/>
            <person name="Nagy L.G."/>
        </authorList>
    </citation>
    <scope>NUCLEOTIDE SEQUENCE [LARGE SCALE GENOMIC DNA]</scope>
    <source>
        <strain evidence="2 3">NL-1724</strain>
    </source>
</reference>
<feature type="compositionally biased region" description="Polar residues" evidence="1">
    <location>
        <begin position="61"/>
        <end position="83"/>
    </location>
</feature>
<feature type="compositionally biased region" description="Polar residues" evidence="1">
    <location>
        <begin position="481"/>
        <end position="501"/>
    </location>
</feature>
<name>A0A550BZP4_9AGAR</name>